<dbReference type="AlphaFoldDB" id="A0A0A2A4R9"/>
<sequence>MHLKDLRQNLKKMHLEVTEELVLPHPDDVKKLMTKMDQLLKLIESK</sequence>
<protein>
    <submittedName>
        <fullName evidence="1">Protein family PM-1</fullName>
    </submittedName>
</protein>
<accession>A0A0A2A4R9</accession>
<dbReference type="Proteomes" id="UP000030355">
    <property type="component" value="Unassembled WGS sequence"/>
</dbReference>
<gene>
    <name evidence="1" type="ORF">EU95_1153</name>
</gene>
<dbReference type="STRING" id="93057.EU95_1153"/>
<evidence type="ECO:0000313" key="1">
    <source>
        <dbReference type="EMBL" id="KGF95851.1"/>
    </source>
</evidence>
<comment type="caution">
    <text evidence="1">The sequence shown here is derived from an EMBL/GenBank/DDBJ whole genome shotgun (WGS) entry which is preliminary data.</text>
</comment>
<name>A0A0A2A4R9_PROMR</name>
<dbReference type="EMBL" id="JNAL01000012">
    <property type="protein sequence ID" value="KGF95851.1"/>
    <property type="molecule type" value="Genomic_DNA"/>
</dbReference>
<proteinExistence type="predicted"/>
<evidence type="ECO:0000313" key="2">
    <source>
        <dbReference type="Proteomes" id="UP000030355"/>
    </source>
</evidence>
<organism evidence="1 2">
    <name type="scientific">Prochlorococcus marinus str. MIT 9201</name>
    <dbReference type="NCBI Taxonomy" id="93057"/>
    <lineage>
        <taxon>Bacteria</taxon>
        <taxon>Bacillati</taxon>
        <taxon>Cyanobacteriota</taxon>
        <taxon>Cyanophyceae</taxon>
        <taxon>Synechococcales</taxon>
        <taxon>Prochlorococcaceae</taxon>
        <taxon>Prochlorococcus</taxon>
    </lineage>
</organism>
<reference evidence="2" key="1">
    <citation type="journal article" date="2014" name="Sci. Data">
        <title>Genomes of diverse isolates of the marine cyanobacterium Prochlorococcus.</title>
        <authorList>
            <person name="Biller S."/>
            <person name="Berube P."/>
            <person name="Thompson J."/>
            <person name="Kelly L."/>
            <person name="Roggensack S."/>
            <person name="Awad L."/>
            <person name="Roache-Johnson K."/>
            <person name="Ding H."/>
            <person name="Giovannoni S.J."/>
            <person name="Moore L.R."/>
            <person name="Chisholm S.W."/>
        </authorList>
    </citation>
    <scope>NUCLEOTIDE SEQUENCE [LARGE SCALE GENOMIC DNA]</scope>
    <source>
        <strain evidence="2">MIT 9201</strain>
    </source>
</reference>